<sequence length="255" mass="26225">MNLSRARHCAPELIVLDEAGSTNDELADRAAVEALPPYTALVTAHQTAGRGRRDRGWSTPAGRGLAISVLLPSPPPGEAAWLPLAAGLAMRDSVAALLPHSDVNVKWPNDVLVGERKVCGVLGRLTAQGVVMGAGVNVRLRADELPVPTATSLVLAGAADGPDLDDRLLAGYLARITELVGGLLERGAEASGLRLAVTAACGTLGREVRVELPGGSEFRGRAVAIAPDARLVVRTASGDESVAAGDVVHVRPASS</sequence>
<evidence type="ECO:0000259" key="4">
    <source>
        <dbReference type="PROSITE" id="PS51733"/>
    </source>
</evidence>
<evidence type="ECO:0000313" key="6">
    <source>
        <dbReference type="Proteomes" id="UP001157034"/>
    </source>
</evidence>
<dbReference type="GO" id="GO:0016874">
    <property type="term" value="F:ligase activity"/>
    <property type="evidence" value="ECO:0007669"/>
    <property type="project" value="UniProtKB-KW"/>
</dbReference>
<evidence type="ECO:0000256" key="2">
    <source>
        <dbReference type="ARBA" id="ARBA00023267"/>
    </source>
</evidence>
<protein>
    <recommendedName>
        <fullName evidence="3">biotin--[biotin carboxyl-carrier protein] ligase</fullName>
        <ecNumber evidence="3">6.3.4.15</ecNumber>
    </recommendedName>
</protein>
<dbReference type="NCBIfam" id="TIGR00121">
    <property type="entry name" value="birA_ligase"/>
    <property type="match status" value="1"/>
</dbReference>
<evidence type="ECO:0000313" key="5">
    <source>
        <dbReference type="EMBL" id="GMA94284.1"/>
    </source>
</evidence>
<dbReference type="SUPFAM" id="SSF55681">
    <property type="entry name" value="Class II aaRS and biotin synthetases"/>
    <property type="match status" value="1"/>
</dbReference>
<dbReference type="InterPro" id="IPR004408">
    <property type="entry name" value="Biotin_CoA_COase_ligase"/>
</dbReference>
<dbReference type="EMBL" id="BSVB01000001">
    <property type="protein sequence ID" value="GMA94284.1"/>
    <property type="molecule type" value="Genomic_DNA"/>
</dbReference>
<organism evidence="5 6">
    <name type="scientific">Pseudolysinimonas kribbensis</name>
    <dbReference type="NCBI Taxonomy" id="433641"/>
    <lineage>
        <taxon>Bacteria</taxon>
        <taxon>Bacillati</taxon>
        <taxon>Actinomycetota</taxon>
        <taxon>Actinomycetes</taxon>
        <taxon>Micrococcales</taxon>
        <taxon>Microbacteriaceae</taxon>
        <taxon>Pseudolysinimonas</taxon>
    </lineage>
</organism>
<reference evidence="6" key="1">
    <citation type="journal article" date="2019" name="Int. J. Syst. Evol. Microbiol.">
        <title>The Global Catalogue of Microorganisms (GCM) 10K type strain sequencing project: providing services to taxonomists for standard genome sequencing and annotation.</title>
        <authorList>
            <consortium name="The Broad Institute Genomics Platform"/>
            <consortium name="The Broad Institute Genome Sequencing Center for Infectious Disease"/>
            <person name="Wu L."/>
            <person name="Ma J."/>
        </authorList>
    </citation>
    <scope>NUCLEOTIDE SEQUENCE [LARGE SCALE GENOMIC DNA]</scope>
    <source>
        <strain evidence="6">NBRC 108894</strain>
    </source>
</reference>
<dbReference type="InterPro" id="IPR004143">
    <property type="entry name" value="BPL_LPL_catalytic"/>
</dbReference>
<name>A0ABQ6K4B2_9MICO</name>
<dbReference type="InterPro" id="IPR045864">
    <property type="entry name" value="aa-tRNA-synth_II/BPL/LPL"/>
</dbReference>
<dbReference type="Pfam" id="PF02237">
    <property type="entry name" value="BPL_C"/>
    <property type="match status" value="1"/>
</dbReference>
<keyword evidence="1 5" id="KW-0436">Ligase</keyword>
<accession>A0ABQ6K4B2</accession>
<dbReference type="PANTHER" id="PTHR12835:SF5">
    <property type="entry name" value="BIOTIN--PROTEIN LIGASE"/>
    <property type="match status" value="1"/>
</dbReference>
<dbReference type="EC" id="6.3.4.15" evidence="3"/>
<dbReference type="CDD" id="cd16442">
    <property type="entry name" value="BPL"/>
    <property type="match status" value="1"/>
</dbReference>
<feature type="domain" description="BPL/LPL catalytic" evidence="4">
    <location>
        <begin position="1"/>
        <end position="185"/>
    </location>
</feature>
<dbReference type="InterPro" id="IPR003142">
    <property type="entry name" value="BPL_C"/>
</dbReference>
<dbReference type="Gene3D" id="2.30.30.100">
    <property type="match status" value="1"/>
</dbReference>
<evidence type="ECO:0000256" key="1">
    <source>
        <dbReference type="ARBA" id="ARBA00022598"/>
    </source>
</evidence>
<keyword evidence="2" id="KW-0092">Biotin</keyword>
<comment type="caution">
    <text evidence="5">The sequence shown here is derived from an EMBL/GenBank/DDBJ whole genome shotgun (WGS) entry which is preliminary data.</text>
</comment>
<dbReference type="Pfam" id="PF03099">
    <property type="entry name" value="BPL_LplA_LipB"/>
    <property type="match status" value="1"/>
</dbReference>
<proteinExistence type="predicted"/>
<evidence type="ECO:0000256" key="3">
    <source>
        <dbReference type="ARBA" id="ARBA00024227"/>
    </source>
</evidence>
<dbReference type="Proteomes" id="UP001157034">
    <property type="component" value="Unassembled WGS sequence"/>
</dbReference>
<gene>
    <name evidence="5" type="ORF">GCM10025881_11080</name>
</gene>
<dbReference type="PANTHER" id="PTHR12835">
    <property type="entry name" value="BIOTIN PROTEIN LIGASE"/>
    <property type="match status" value="1"/>
</dbReference>
<dbReference type="PROSITE" id="PS51733">
    <property type="entry name" value="BPL_LPL_CATALYTIC"/>
    <property type="match status" value="1"/>
</dbReference>
<dbReference type="Gene3D" id="3.30.930.10">
    <property type="entry name" value="Bira Bifunctional Protein, Domain 2"/>
    <property type="match status" value="1"/>
</dbReference>
<keyword evidence="6" id="KW-1185">Reference proteome</keyword>
<dbReference type="RefSeq" id="WP_284253262.1">
    <property type="nucleotide sequence ID" value="NZ_BAAAQO010000003.1"/>
</dbReference>